<organism evidence="3 4">
    <name type="scientific">Grimontia marina</name>
    <dbReference type="NCBI Taxonomy" id="646534"/>
    <lineage>
        <taxon>Bacteria</taxon>
        <taxon>Pseudomonadati</taxon>
        <taxon>Pseudomonadota</taxon>
        <taxon>Gammaproteobacteria</taxon>
        <taxon>Vibrionales</taxon>
        <taxon>Vibrionaceae</taxon>
        <taxon>Grimontia</taxon>
    </lineage>
</organism>
<dbReference type="PANTHER" id="PTHR43384">
    <property type="entry name" value="SEPTUM SITE-DETERMINING PROTEIN MIND HOMOLOG, CHLOROPLASTIC-RELATED"/>
    <property type="match status" value="1"/>
</dbReference>
<dbReference type="GO" id="GO:0005524">
    <property type="term" value="F:ATP binding"/>
    <property type="evidence" value="ECO:0007669"/>
    <property type="project" value="UniProtKB-KW"/>
</dbReference>
<keyword evidence="2" id="KW-0067">ATP-binding</keyword>
<gene>
    <name evidence="3" type="ORF">GMA8713_01556</name>
</gene>
<evidence type="ECO:0008006" key="5">
    <source>
        <dbReference type="Google" id="ProtNLM"/>
    </source>
</evidence>
<dbReference type="AlphaFoldDB" id="A0A128F1N0"/>
<reference evidence="4" key="1">
    <citation type="submission" date="2016-02" db="EMBL/GenBank/DDBJ databases">
        <authorList>
            <person name="Rodrigo-Torres Lidia"/>
            <person name="Arahal R.David."/>
        </authorList>
    </citation>
    <scope>NUCLEOTIDE SEQUENCE [LARGE SCALE GENOMIC DNA]</scope>
    <source>
        <strain evidence="4">CECT 8713</strain>
    </source>
</reference>
<evidence type="ECO:0000313" key="4">
    <source>
        <dbReference type="Proteomes" id="UP000073601"/>
    </source>
</evidence>
<evidence type="ECO:0000313" key="3">
    <source>
        <dbReference type="EMBL" id="CZF80693.1"/>
    </source>
</evidence>
<keyword evidence="4" id="KW-1185">Reference proteome</keyword>
<dbReference type="Proteomes" id="UP000073601">
    <property type="component" value="Unassembled WGS sequence"/>
</dbReference>
<dbReference type="SUPFAM" id="SSF52540">
    <property type="entry name" value="P-loop containing nucleoside triphosphate hydrolases"/>
    <property type="match status" value="1"/>
</dbReference>
<dbReference type="PANTHER" id="PTHR43384:SF6">
    <property type="entry name" value="SEPTUM SITE-DETERMINING PROTEIN MIND HOMOLOG, CHLOROPLASTIC"/>
    <property type="match status" value="1"/>
</dbReference>
<protein>
    <recommendedName>
        <fullName evidence="5">Septum site-determining protein MinD</fullName>
    </recommendedName>
</protein>
<sequence length="420" mass="47086">MLDFGDLLKKEPKEARGSSTSKNALDTIQFYRSNELRVLIEETFRFDGYEPPLAQPYKFKDVAVQVEENKAQLAVIDLLGCPDTLKECRQLSARLPTSLSIIIIGNVDSISVVRELKSLGFYYLLWPVDKADLAEFVQSVVSRHIETSSLKNRRRAKRVGIVGTRGGVGASLLTAELSWVLTNDKQTSCMVVDHNYLSGNLDLLLGLKNPDKRRLTDTEIGTELDHTSAKSLVTRISNRLDYLALGLNNQSSSHLFETNGLVVSYLTSETNFILDDLSSSVSFDVQPHTLHQMLDVAIIVMEPTISCLRETSAMLNKLAKQIQEADRPKIFRTLIVLNQHRAPRFTSVTQAEIEKYLNRPVDIVLPYETKLEEFLVSGTNAGSTKSKFAGEVRRLCSLIIGEDLAPKRKSLFSFSRFRGK</sequence>
<dbReference type="GO" id="GO:0051782">
    <property type="term" value="P:negative regulation of cell division"/>
    <property type="evidence" value="ECO:0007669"/>
    <property type="project" value="TreeGrafter"/>
</dbReference>
<accession>A0A128F1N0</accession>
<dbReference type="Gene3D" id="3.40.50.300">
    <property type="entry name" value="P-loop containing nucleotide triphosphate hydrolases"/>
    <property type="match status" value="1"/>
</dbReference>
<dbReference type="GO" id="GO:0009898">
    <property type="term" value="C:cytoplasmic side of plasma membrane"/>
    <property type="evidence" value="ECO:0007669"/>
    <property type="project" value="TreeGrafter"/>
</dbReference>
<proteinExistence type="predicted"/>
<dbReference type="EMBL" id="FIZY01000011">
    <property type="protein sequence ID" value="CZF80693.1"/>
    <property type="molecule type" value="Genomic_DNA"/>
</dbReference>
<keyword evidence="1" id="KW-0547">Nucleotide-binding</keyword>
<evidence type="ECO:0000256" key="2">
    <source>
        <dbReference type="ARBA" id="ARBA00022840"/>
    </source>
</evidence>
<dbReference type="GO" id="GO:0016887">
    <property type="term" value="F:ATP hydrolysis activity"/>
    <property type="evidence" value="ECO:0007669"/>
    <property type="project" value="TreeGrafter"/>
</dbReference>
<evidence type="ECO:0000256" key="1">
    <source>
        <dbReference type="ARBA" id="ARBA00022741"/>
    </source>
</evidence>
<dbReference type="GO" id="GO:0005829">
    <property type="term" value="C:cytosol"/>
    <property type="evidence" value="ECO:0007669"/>
    <property type="project" value="TreeGrafter"/>
</dbReference>
<dbReference type="Gene3D" id="3.40.50.2300">
    <property type="match status" value="1"/>
</dbReference>
<name>A0A128F1N0_9GAMM</name>
<dbReference type="OrthoDB" id="6250531at2"/>
<dbReference type="RefSeq" id="WP_062707482.1">
    <property type="nucleotide sequence ID" value="NZ_CAWRCI010000011.1"/>
</dbReference>
<dbReference type="InterPro" id="IPR027417">
    <property type="entry name" value="P-loop_NTPase"/>
</dbReference>
<dbReference type="InterPro" id="IPR050625">
    <property type="entry name" value="ParA/MinD_ATPase"/>
</dbReference>